<organism evidence="4 5">
    <name type="scientific">Sinisalibacter aestuarii</name>
    <dbReference type="NCBI Taxonomy" id="2949426"/>
    <lineage>
        <taxon>Bacteria</taxon>
        <taxon>Pseudomonadati</taxon>
        <taxon>Pseudomonadota</taxon>
        <taxon>Alphaproteobacteria</taxon>
        <taxon>Rhodobacterales</taxon>
        <taxon>Roseobacteraceae</taxon>
        <taxon>Sinisalibacter</taxon>
    </lineage>
</organism>
<evidence type="ECO:0000259" key="3">
    <source>
        <dbReference type="PROSITE" id="PS51186"/>
    </source>
</evidence>
<dbReference type="Gene3D" id="3.40.630.30">
    <property type="match status" value="1"/>
</dbReference>
<evidence type="ECO:0000313" key="5">
    <source>
        <dbReference type="Proteomes" id="UP001144205"/>
    </source>
</evidence>
<dbReference type="RefSeq" id="WP_281840850.1">
    <property type="nucleotide sequence ID" value="NZ_BROH01000001.1"/>
</dbReference>
<keyword evidence="1" id="KW-0808">Transferase</keyword>
<accession>A0ABQ5LPI7</accession>
<evidence type="ECO:0000313" key="4">
    <source>
        <dbReference type="EMBL" id="GKY86907.1"/>
    </source>
</evidence>
<dbReference type="EMBL" id="BROH01000001">
    <property type="protein sequence ID" value="GKY86907.1"/>
    <property type="molecule type" value="Genomic_DNA"/>
</dbReference>
<dbReference type="Pfam" id="PF00583">
    <property type="entry name" value="Acetyltransf_1"/>
    <property type="match status" value="1"/>
</dbReference>
<keyword evidence="5" id="KW-1185">Reference proteome</keyword>
<evidence type="ECO:0000256" key="2">
    <source>
        <dbReference type="ARBA" id="ARBA00023315"/>
    </source>
</evidence>
<name>A0ABQ5LPI7_9RHOB</name>
<feature type="domain" description="N-acetyltransferase" evidence="3">
    <location>
        <begin position="1"/>
        <end position="154"/>
    </location>
</feature>
<dbReference type="InterPro" id="IPR016181">
    <property type="entry name" value="Acyl_CoA_acyltransferase"/>
</dbReference>
<protein>
    <submittedName>
        <fullName evidence="4">Acetyltransferase</fullName>
    </submittedName>
</protein>
<dbReference type="CDD" id="cd04301">
    <property type="entry name" value="NAT_SF"/>
    <property type="match status" value="1"/>
</dbReference>
<proteinExistence type="predicted"/>
<dbReference type="PANTHER" id="PTHR43877">
    <property type="entry name" value="AMINOALKYLPHOSPHONATE N-ACETYLTRANSFERASE-RELATED-RELATED"/>
    <property type="match status" value="1"/>
</dbReference>
<dbReference type="InterPro" id="IPR000182">
    <property type="entry name" value="GNAT_dom"/>
</dbReference>
<gene>
    <name evidence="4" type="ORF">STA1M1_07760</name>
</gene>
<dbReference type="InterPro" id="IPR050832">
    <property type="entry name" value="Bact_Acetyltransf"/>
</dbReference>
<reference evidence="4" key="1">
    <citation type="journal article" date="2023" name="Int. J. Syst. Evol. Microbiol.">
        <title>Sinisalibacter aestuarii sp. nov., isolated from estuarine sediment of the Arakawa River.</title>
        <authorList>
            <person name="Arafat S.T."/>
            <person name="Hirano S."/>
            <person name="Sato A."/>
            <person name="Takeuchi K."/>
            <person name="Yasuda T."/>
            <person name="Terahara T."/>
            <person name="Hamada M."/>
            <person name="Kobayashi T."/>
        </authorList>
    </citation>
    <scope>NUCLEOTIDE SEQUENCE</scope>
    <source>
        <strain evidence="4">B-399</strain>
    </source>
</reference>
<sequence>MTPRQFTPGEDPAPLLALIRESFAYMDGRIDPPSSMHRLTGADIARQAATGEIWVIGPAPAPVACTFLTPKPPALYIGKLAVAQAARGKGLARLLIGTAEARARALALTALTLQARLELTENHATFRALGFVQTAETAHPGYGRTTSLTFTKVL</sequence>
<keyword evidence="2" id="KW-0012">Acyltransferase</keyword>
<evidence type="ECO:0000256" key="1">
    <source>
        <dbReference type="ARBA" id="ARBA00022679"/>
    </source>
</evidence>
<comment type="caution">
    <text evidence="4">The sequence shown here is derived from an EMBL/GenBank/DDBJ whole genome shotgun (WGS) entry which is preliminary data.</text>
</comment>
<dbReference type="SUPFAM" id="SSF55729">
    <property type="entry name" value="Acyl-CoA N-acyltransferases (Nat)"/>
    <property type="match status" value="1"/>
</dbReference>
<dbReference type="PROSITE" id="PS51186">
    <property type="entry name" value="GNAT"/>
    <property type="match status" value="1"/>
</dbReference>
<dbReference type="Proteomes" id="UP001144205">
    <property type="component" value="Unassembled WGS sequence"/>
</dbReference>